<dbReference type="KEGG" id="vg:77943225"/>
<dbReference type="RefSeq" id="YP_010667113.1">
    <property type="nucleotide sequence ID" value="NC_070949.1"/>
</dbReference>
<protein>
    <submittedName>
        <fullName evidence="2">Tail assembly protein I</fullName>
    </submittedName>
</protein>
<dbReference type="GeneID" id="77943225"/>
<reference evidence="2 3" key="1">
    <citation type="submission" date="2019-10" db="EMBL/GenBank/DDBJ databases">
        <title>Complete genome sequence of Erwinia phage Midgardsormr38.</title>
        <authorList>
            <person name="Dislers A."/>
            <person name="Zrelovs N."/>
            <person name="Kazaks A."/>
        </authorList>
    </citation>
    <scope>NUCLEOTIDE SEQUENCE [LARGE SCALE GENOMIC DNA]</scope>
</reference>
<keyword evidence="3" id="KW-1185">Reference proteome</keyword>
<evidence type="ECO:0000256" key="1">
    <source>
        <dbReference type="SAM" id="Phobius"/>
    </source>
</evidence>
<dbReference type="Proteomes" id="UP000349651">
    <property type="component" value="Segment"/>
</dbReference>
<name>A0A5Q2F8Y7_9CAUD</name>
<evidence type="ECO:0000313" key="2">
    <source>
        <dbReference type="EMBL" id="QGF21984.1"/>
    </source>
</evidence>
<dbReference type="EMBL" id="MN602881">
    <property type="protein sequence ID" value="QGF21984.1"/>
    <property type="molecule type" value="Genomic_DNA"/>
</dbReference>
<dbReference type="InterPro" id="IPR010654">
    <property type="entry name" value="Phage_lambda_tail_I"/>
</dbReference>
<sequence>MLIFRFAGNLRRHFRQIALNVDTPSQGLRLLLAQCPAFKRDFYSLRIRMRVDGSDVSHDTLAFHMDRHLKDGATVLFVPIVEGSFAAAGFVVWALVAVTVASVAYSLYMTSHMKTKTSADAAQSDSITNNSYTSVENRIGQGRPVPLLLGEMLVGSNIGSLGIDTTNNKNWNISIS</sequence>
<organism evidence="2 3">
    <name type="scientific">Erwinia phage Midgardsormr38</name>
    <dbReference type="NCBI Taxonomy" id="2663326"/>
    <lineage>
        <taxon>Viruses</taxon>
        <taxon>Duplodnaviria</taxon>
        <taxon>Heunggongvirae</taxon>
        <taxon>Uroviricota</taxon>
        <taxon>Caudoviricetes</taxon>
        <taxon>Midgardsormrvirus</taxon>
        <taxon>Midgardsormrvirus midgardsormr38</taxon>
    </lineage>
</organism>
<keyword evidence="1" id="KW-1133">Transmembrane helix</keyword>
<keyword evidence="1" id="KW-0812">Transmembrane</keyword>
<accession>A0A5Q2F8Y7</accession>
<keyword evidence="1" id="KW-0472">Membrane</keyword>
<evidence type="ECO:0000313" key="3">
    <source>
        <dbReference type="Proteomes" id="UP000349651"/>
    </source>
</evidence>
<proteinExistence type="predicted"/>
<dbReference type="Pfam" id="PF06805">
    <property type="entry name" value="Lambda_tail_I"/>
    <property type="match status" value="1"/>
</dbReference>
<feature type="transmembrane region" description="Helical" evidence="1">
    <location>
        <begin position="85"/>
        <end position="108"/>
    </location>
</feature>